<evidence type="ECO:0000313" key="2">
    <source>
        <dbReference type="Proteomes" id="UP000076502"/>
    </source>
</evidence>
<proteinExistence type="predicted"/>
<organism evidence="1 2">
    <name type="scientific">Dufourea novaeangliae</name>
    <name type="common">Sweat bee</name>
    <dbReference type="NCBI Taxonomy" id="178035"/>
    <lineage>
        <taxon>Eukaryota</taxon>
        <taxon>Metazoa</taxon>
        <taxon>Ecdysozoa</taxon>
        <taxon>Arthropoda</taxon>
        <taxon>Hexapoda</taxon>
        <taxon>Insecta</taxon>
        <taxon>Pterygota</taxon>
        <taxon>Neoptera</taxon>
        <taxon>Endopterygota</taxon>
        <taxon>Hymenoptera</taxon>
        <taxon>Apocrita</taxon>
        <taxon>Aculeata</taxon>
        <taxon>Apoidea</taxon>
        <taxon>Anthophila</taxon>
        <taxon>Halictidae</taxon>
        <taxon>Rophitinae</taxon>
        <taxon>Dufourea</taxon>
    </lineage>
</organism>
<gene>
    <name evidence="1" type="ORF">WN55_10864</name>
</gene>
<protein>
    <submittedName>
        <fullName evidence="1">Uncharacterized protein</fullName>
    </submittedName>
</protein>
<dbReference type="EMBL" id="KQ434842">
    <property type="protein sequence ID" value="KZC08098.1"/>
    <property type="molecule type" value="Genomic_DNA"/>
</dbReference>
<accession>A0A154PA45</accession>
<name>A0A154PA45_DUFNO</name>
<sequence length="78" mass="8677">MGDNSCIAEISVVVCLIACPRKQACTSMFRGYVSHENTLFTVPHRCRHSVLAPFSSPPPLIVHAQDSFLRTAQQVSRY</sequence>
<evidence type="ECO:0000313" key="1">
    <source>
        <dbReference type="EMBL" id="KZC08098.1"/>
    </source>
</evidence>
<dbReference type="AlphaFoldDB" id="A0A154PA45"/>
<reference evidence="1 2" key="1">
    <citation type="submission" date="2015-07" db="EMBL/GenBank/DDBJ databases">
        <title>The genome of Dufourea novaeangliae.</title>
        <authorList>
            <person name="Pan H."/>
            <person name="Kapheim K."/>
        </authorList>
    </citation>
    <scope>NUCLEOTIDE SEQUENCE [LARGE SCALE GENOMIC DNA]</scope>
    <source>
        <strain evidence="1">0120121106</strain>
        <tissue evidence="1">Whole body</tissue>
    </source>
</reference>
<keyword evidence="2" id="KW-1185">Reference proteome</keyword>
<dbReference type="Proteomes" id="UP000076502">
    <property type="component" value="Unassembled WGS sequence"/>
</dbReference>